<feature type="signal peptide" evidence="5">
    <location>
        <begin position="1"/>
        <end position="23"/>
    </location>
</feature>
<keyword evidence="5" id="KW-0131">Cell cycle</keyword>
<dbReference type="InterPro" id="IPR007195">
    <property type="entry name" value="TolB_N"/>
</dbReference>
<dbReference type="InterPro" id="IPR011659">
    <property type="entry name" value="WD40"/>
</dbReference>
<accession>A0ABT1QQ73</accession>
<keyword evidence="8" id="KW-1185">Reference proteome</keyword>
<dbReference type="PANTHER" id="PTHR36842:SF1">
    <property type="entry name" value="PROTEIN TOLB"/>
    <property type="match status" value="1"/>
</dbReference>
<dbReference type="NCBIfam" id="TIGR02800">
    <property type="entry name" value="propeller_TolB"/>
    <property type="match status" value="1"/>
</dbReference>
<dbReference type="Proteomes" id="UP001165498">
    <property type="component" value="Unassembled WGS sequence"/>
</dbReference>
<evidence type="ECO:0000259" key="6">
    <source>
        <dbReference type="Pfam" id="PF04052"/>
    </source>
</evidence>
<comment type="function">
    <text evidence="5">Part of the Tol-Pal system, which plays a role in outer membrane invagination during cell division and is important for maintaining outer membrane integrity.</text>
</comment>
<evidence type="ECO:0000256" key="5">
    <source>
        <dbReference type="HAMAP-Rule" id="MF_00671"/>
    </source>
</evidence>
<proteinExistence type="inferred from homology"/>
<feature type="chain" id="PRO_5044927825" description="Tol-Pal system protein TolB" evidence="5">
    <location>
        <begin position="24"/>
        <end position="451"/>
    </location>
</feature>
<dbReference type="SUPFAM" id="SSF69304">
    <property type="entry name" value="Tricorn protease N-terminal domain"/>
    <property type="match status" value="1"/>
</dbReference>
<comment type="subcellular location">
    <subcellularLocation>
        <location evidence="1 5">Periplasm</location>
    </subcellularLocation>
</comment>
<dbReference type="Gene3D" id="3.40.50.10070">
    <property type="entry name" value="TolB, N-terminal domain"/>
    <property type="match status" value="1"/>
</dbReference>
<gene>
    <name evidence="5 7" type="primary">tolB</name>
    <name evidence="7" type="ORF">NM961_06975</name>
</gene>
<dbReference type="HAMAP" id="MF_00671">
    <property type="entry name" value="TolB"/>
    <property type="match status" value="1"/>
</dbReference>
<comment type="subunit">
    <text evidence="5">The Tol-Pal system is composed of five core proteins: the inner membrane proteins TolA, TolQ and TolR, the periplasmic protein TolB and the outer membrane protein Pal. They form a network linking the inner and outer membranes and the peptidoglycan layer.</text>
</comment>
<name>A0ABT1QQ73_9GAMM</name>
<dbReference type="SUPFAM" id="SSF52964">
    <property type="entry name" value="TolB, N-terminal domain"/>
    <property type="match status" value="1"/>
</dbReference>
<dbReference type="PANTHER" id="PTHR36842">
    <property type="entry name" value="PROTEIN TOLB HOMOLOG"/>
    <property type="match status" value="1"/>
</dbReference>
<dbReference type="InterPro" id="IPR014167">
    <property type="entry name" value="Tol-Pal_TolB"/>
</dbReference>
<reference evidence="7" key="1">
    <citation type="submission" date="2022-07" db="EMBL/GenBank/DDBJ databases">
        <title>Tahibacter sp., a new gammaproteobacterium isolated from the silt sample collected at pig farm.</title>
        <authorList>
            <person name="Chen H."/>
        </authorList>
    </citation>
    <scope>NUCLEOTIDE SEQUENCE</scope>
    <source>
        <strain evidence="7">P2K</strain>
    </source>
</reference>
<organism evidence="7 8">
    <name type="scientific">Tahibacter harae</name>
    <dbReference type="NCBI Taxonomy" id="2963937"/>
    <lineage>
        <taxon>Bacteria</taxon>
        <taxon>Pseudomonadati</taxon>
        <taxon>Pseudomonadota</taxon>
        <taxon>Gammaproteobacteria</taxon>
        <taxon>Lysobacterales</taxon>
        <taxon>Rhodanobacteraceae</taxon>
        <taxon>Tahibacter</taxon>
    </lineage>
</organism>
<evidence type="ECO:0000256" key="2">
    <source>
        <dbReference type="ARBA" id="ARBA00009820"/>
    </source>
</evidence>
<dbReference type="InterPro" id="IPR011042">
    <property type="entry name" value="6-blade_b-propeller_TolB-like"/>
</dbReference>
<comment type="caution">
    <text evidence="7">The sequence shown here is derived from an EMBL/GenBank/DDBJ whole genome shotgun (WGS) entry which is preliminary data.</text>
</comment>
<keyword evidence="3 5" id="KW-0732">Signal</keyword>
<evidence type="ECO:0000256" key="4">
    <source>
        <dbReference type="ARBA" id="ARBA00022764"/>
    </source>
</evidence>
<sequence precursor="true">MRANPIIRFATLLLCLCGAAAHAQGTSPPAGGQGLSSDVPTIVINTGTASAVNITVVPFAFEAAGAPAETDVSDIVRMDLARSGLFNALDKKDVVEFPSRGSDIKFPTWNLLKQQFITVGRVLDADGGAMRVEFELFNVAKQEKLLALAITGQRSDLRGVGHQIADLVYEKIIGERGAFWTRIAYVTAAGVSPNINYALMVADSDGYNPQVLVRSREPLLSPSWSPDGKKLAYVSFERGDSAIYIQEIATGARQVISNRKGINGAPAFSPDGSRLALTLSYLGNPDIFIMDLASRETKRITNHFSIDTEAQWMPDGQSLVFTSDRSGKPQLYQVSTAGGDATRLTFQGEYNAKPSISHDGKKFAMAQGTGNVYRIAVLDRSKGAGTMNVLSPGSVDESPSFAPNGSMLLYAATDGPRGVLYAVSANGRVRQRLVLADGDVREPAWGPFRQR</sequence>
<evidence type="ECO:0000256" key="1">
    <source>
        <dbReference type="ARBA" id="ARBA00004418"/>
    </source>
</evidence>
<keyword evidence="4 5" id="KW-0574">Periplasm</keyword>
<comment type="similarity">
    <text evidence="2 5">Belongs to the TolB family.</text>
</comment>
<dbReference type="Pfam" id="PF04052">
    <property type="entry name" value="TolB_N"/>
    <property type="match status" value="1"/>
</dbReference>
<evidence type="ECO:0000256" key="3">
    <source>
        <dbReference type="ARBA" id="ARBA00022729"/>
    </source>
</evidence>
<dbReference type="Gene3D" id="2.120.10.30">
    <property type="entry name" value="TolB, C-terminal domain"/>
    <property type="match status" value="1"/>
</dbReference>
<evidence type="ECO:0000313" key="7">
    <source>
        <dbReference type="EMBL" id="MCQ4164450.1"/>
    </source>
</evidence>
<feature type="domain" description="TolB N-terminal" evidence="6">
    <location>
        <begin position="41"/>
        <end position="145"/>
    </location>
</feature>
<dbReference type="Pfam" id="PF07676">
    <property type="entry name" value="PD40"/>
    <property type="match status" value="5"/>
</dbReference>
<keyword evidence="5" id="KW-0132">Cell division</keyword>
<evidence type="ECO:0000313" key="8">
    <source>
        <dbReference type="Proteomes" id="UP001165498"/>
    </source>
</evidence>
<dbReference type="EMBL" id="JANFQO010000005">
    <property type="protein sequence ID" value="MCQ4164450.1"/>
    <property type="molecule type" value="Genomic_DNA"/>
</dbReference>
<protein>
    <recommendedName>
        <fullName evidence="5">Tol-Pal system protein TolB</fullName>
    </recommendedName>
</protein>